<keyword evidence="3" id="KW-1185">Reference proteome</keyword>
<dbReference type="Proteomes" id="UP001221757">
    <property type="component" value="Unassembled WGS sequence"/>
</dbReference>
<feature type="region of interest" description="Disordered" evidence="1">
    <location>
        <begin position="58"/>
        <end position="98"/>
    </location>
</feature>
<feature type="compositionally biased region" description="Basic and acidic residues" evidence="1">
    <location>
        <begin position="86"/>
        <end position="98"/>
    </location>
</feature>
<reference evidence="2" key="1">
    <citation type="submission" date="2023-03" db="EMBL/GenBank/DDBJ databases">
        <title>Massive genome expansion in bonnet fungi (Mycena s.s.) driven by repeated elements and novel gene families across ecological guilds.</title>
        <authorList>
            <consortium name="Lawrence Berkeley National Laboratory"/>
            <person name="Harder C.B."/>
            <person name="Miyauchi S."/>
            <person name="Viragh M."/>
            <person name="Kuo A."/>
            <person name="Thoen E."/>
            <person name="Andreopoulos B."/>
            <person name="Lu D."/>
            <person name="Skrede I."/>
            <person name="Drula E."/>
            <person name="Henrissat B."/>
            <person name="Morin E."/>
            <person name="Kohler A."/>
            <person name="Barry K."/>
            <person name="LaButti K."/>
            <person name="Morin E."/>
            <person name="Salamov A."/>
            <person name="Lipzen A."/>
            <person name="Mereny Z."/>
            <person name="Hegedus B."/>
            <person name="Baldrian P."/>
            <person name="Stursova M."/>
            <person name="Weitz H."/>
            <person name="Taylor A."/>
            <person name="Grigoriev I.V."/>
            <person name="Nagy L.G."/>
            <person name="Martin F."/>
            <person name="Kauserud H."/>
        </authorList>
    </citation>
    <scope>NUCLEOTIDE SEQUENCE</scope>
    <source>
        <strain evidence="2">CBHHK067</strain>
    </source>
</reference>
<organism evidence="2 3">
    <name type="scientific">Mycena rosella</name>
    <name type="common">Pink bonnet</name>
    <name type="synonym">Agaricus rosellus</name>
    <dbReference type="NCBI Taxonomy" id="1033263"/>
    <lineage>
        <taxon>Eukaryota</taxon>
        <taxon>Fungi</taxon>
        <taxon>Dikarya</taxon>
        <taxon>Basidiomycota</taxon>
        <taxon>Agaricomycotina</taxon>
        <taxon>Agaricomycetes</taxon>
        <taxon>Agaricomycetidae</taxon>
        <taxon>Agaricales</taxon>
        <taxon>Marasmiineae</taxon>
        <taxon>Mycenaceae</taxon>
        <taxon>Mycena</taxon>
    </lineage>
</organism>
<dbReference type="EMBL" id="JARKIE010000051">
    <property type="protein sequence ID" value="KAJ7692607.1"/>
    <property type="molecule type" value="Genomic_DNA"/>
</dbReference>
<comment type="caution">
    <text evidence="2">The sequence shown here is derived from an EMBL/GenBank/DDBJ whole genome shotgun (WGS) entry which is preliminary data.</text>
</comment>
<evidence type="ECO:0000313" key="3">
    <source>
        <dbReference type="Proteomes" id="UP001221757"/>
    </source>
</evidence>
<evidence type="ECO:0000256" key="1">
    <source>
        <dbReference type="SAM" id="MobiDB-lite"/>
    </source>
</evidence>
<gene>
    <name evidence="2" type="ORF">B0H17DRAFT_1133080</name>
</gene>
<accession>A0AAD7GFL9</accession>
<protein>
    <submittedName>
        <fullName evidence="2">Uncharacterized protein</fullName>
    </submittedName>
</protein>
<dbReference type="AlphaFoldDB" id="A0AAD7GFL9"/>
<name>A0AAD7GFL9_MYCRO</name>
<feature type="compositionally biased region" description="Acidic residues" evidence="1">
    <location>
        <begin position="75"/>
        <end position="85"/>
    </location>
</feature>
<proteinExistence type="predicted"/>
<evidence type="ECO:0000313" key="2">
    <source>
        <dbReference type="EMBL" id="KAJ7692607.1"/>
    </source>
</evidence>
<sequence>MADFFMSAVVGRYPHARPFICHRRPRSQVLEYHCLGVFELPPLASVFSLQAQLEILSTSSGTNRETSTPSHESEPPDSEPEEETEPEVKEDNEPEFDAHRPPRQALEELQEGQCTLHLSSAMDYCVLSIQLQSISGSRSFIFLLRLPYAKSSEPVSFVRAGSPPFGFSDRPAGLICALPGAAERKAGNPGAASMKPGSASQPFREIRVSRLSPRVNSSLTRKGPDTAGVQSPCCPTSRGVQNLGLLKHQFYASHLAIPHTSDLLDSESVGGFELRFKNSPEFSLGMVNVEQLAVSWGPTFKEYDFR</sequence>